<proteinExistence type="predicted"/>
<evidence type="ECO:0000313" key="1">
    <source>
        <dbReference type="EMBL" id="CAG8826949.1"/>
    </source>
</evidence>
<dbReference type="Proteomes" id="UP000789920">
    <property type="component" value="Unassembled WGS sequence"/>
</dbReference>
<feature type="non-terminal residue" evidence="1">
    <location>
        <position position="175"/>
    </location>
</feature>
<accession>A0ACA9S573</accession>
<sequence>TLFISMEWIETTQLINVKHLADGGCASIYTAIWVDGYPRTSKGLRLRRGPVKVAIKPVNIYYCREEAKSMALMEIYCYFVLAYDMNHLRVAEVFGLTLIQTERKFIPERCWHDDPAWRPSAKELRDVLAKLLNPKVYVACQEADEFRKKNPEPILEEQTIHTSKYHSYIADSKHE</sequence>
<name>A0ACA9S573_9GLOM</name>
<comment type="caution">
    <text evidence="1">The sequence shown here is derived from an EMBL/GenBank/DDBJ whole genome shotgun (WGS) entry which is preliminary data.</text>
</comment>
<protein>
    <submittedName>
        <fullName evidence="1">2026_t:CDS:1</fullName>
    </submittedName>
</protein>
<organism evidence="1 2">
    <name type="scientific">Racocetra persica</name>
    <dbReference type="NCBI Taxonomy" id="160502"/>
    <lineage>
        <taxon>Eukaryota</taxon>
        <taxon>Fungi</taxon>
        <taxon>Fungi incertae sedis</taxon>
        <taxon>Mucoromycota</taxon>
        <taxon>Glomeromycotina</taxon>
        <taxon>Glomeromycetes</taxon>
        <taxon>Diversisporales</taxon>
        <taxon>Gigasporaceae</taxon>
        <taxon>Racocetra</taxon>
    </lineage>
</organism>
<feature type="non-terminal residue" evidence="1">
    <location>
        <position position="1"/>
    </location>
</feature>
<evidence type="ECO:0000313" key="2">
    <source>
        <dbReference type="Proteomes" id="UP000789920"/>
    </source>
</evidence>
<keyword evidence="2" id="KW-1185">Reference proteome</keyword>
<dbReference type="EMBL" id="CAJVQC010093049">
    <property type="protein sequence ID" value="CAG8826949.1"/>
    <property type="molecule type" value="Genomic_DNA"/>
</dbReference>
<gene>
    <name evidence="1" type="ORF">RPERSI_LOCUS26857</name>
</gene>
<reference evidence="1" key="1">
    <citation type="submission" date="2021-06" db="EMBL/GenBank/DDBJ databases">
        <authorList>
            <person name="Kallberg Y."/>
            <person name="Tangrot J."/>
            <person name="Rosling A."/>
        </authorList>
    </citation>
    <scope>NUCLEOTIDE SEQUENCE</scope>
    <source>
        <strain evidence="1">MA461A</strain>
    </source>
</reference>